<keyword evidence="3" id="KW-1185">Reference proteome</keyword>
<evidence type="ECO:0000256" key="1">
    <source>
        <dbReference type="SAM" id="SignalP"/>
    </source>
</evidence>
<dbReference type="Proteomes" id="UP000316628">
    <property type="component" value="Unassembled WGS sequence"/>
</dbReference>
<proteinExistence type="predicted"/>
<reference evidence="2 3" key="1">
    <citation type="submission" date="2019-06" db="EMBL/GenBank/DDBJ databases">
        <title>Sequencing the genomes of 1000 actinobacteria strains.</title>
        <authorList>
            <person name="Klenk H.-P."/>
        </authorList>
    </citation>
    <scope>NUCLEOTIDE SEQUENCE [LARGE SCALE GENOMIC DNA]</scope>
    <source>
        <strain evidence="2 3">DSM 45456</strain>
    </source>
</reference>
<evidence type="ECO:0000313" key="2">
    <source>
        <dbReference type="EMBL" id="TQM77876.1"/>
    </source>
</evidence>
<protein>
    <submittedName>
        <fullName evidence="2">Uncharacterized protein</fullName>
    </submittedName>
</protein>
<accession>A0A543J4X5</accession>
<sequence length="84" mass="8082">MKRVALVAVLLGGLVVTTAPAAAADSAPVGFAAVNAPGRNGTTGGADGPEVTVSTAADLIAAIKATGNDCFLDDSDTGPACRAR</sequence>
<dbReference type="EMBL" id="VFPP01000001">
    <property type="protein sequence ID" value="TQM77876.1"/>
    <property type="molecule type" value="Genomic_DNA"/>
</dbReference>
<evidence type="ECO:0000313" key="3">
    <source>
        <dbReference type="Proteomes" id="UP000316628"/>
    </source>
</evidence>
<dbReference type="AlphaFoldDB" id="A0A543J4X5"/>
<name>A0A543J4X5_9PSEU</name>
<keyword evidence="1" id="KW-0732">Signal</keyword>
<comment type="caution">
    <text evidence="2">The sequence shown here is derived from an EMBL/GenBank/DDBJ whole genome shotgun (WGS) entry which is preliminary data.</text>
</comment>
<feature type="chain" id="PRO_5038400143" evidence="1">
    <location>
        <begin position="24"/>
        <end position="84"/>
    </location>
</feature>
<dbReference type="SUPFAM" id="SSF51126">
    <property type="entry name" value="Pectin lyase-like"/>
    <property type="match status" value="1"/>
</dbReference>
<organism evidence="2 3">
    <name type="scientific">Saccharothrix saharensis</name>
    <dbReference type="NCBI Taxonomy" id="571190"/>
    <lineage>
        <taxon>Bacteria</taxon>
        <taxon>Bacillati</taxon>
        <taxon>Actinomycetota</taxon>
        <taxon>Actinomycetes</taxon>
        <taxon>Pseudonocardiales</taxon>
        <taxon>Pseudonocardiaceae</taxon>
        <taxon>Saccharothrix</taxon>
    </lineage>
</organism>
<dbReference type="RefSeq" id="WP_141974703.1">
    <property type="nucleotide sequence ID" value="NZ_VFPP01000001.1"/>
</dbReference>
<dbReference type="InterPro" id="IPR012334">
    <property type="entry name" value="Pectin_lyas_fold"/>
</dbReference>
<dbReference type="InterPro" id="IPR011050">
    <property type="entry name" value="Pectin_lyase_fold/virulence"/>
</dbReference>
<gene>
    <name evidence="2" type="ORF">FHX81_0121</name>
</gene>
<feature type="signal peptide" evidence="1">
    <location>
        <begin position="1"/>
        <end position="23"/>
    </location>
</feature>
<dbReference type="Gene3D" id="2.160.20.10">
    <property type="entry name" value="Single-stranded right-handed beta-helix, Pectin lyase-like"/>
    <property type="match status" value="1"/>
</dbReference>